<dbReference type="AlphaFoldDB" id="A0A126V2A8"/>
<evidence type="ECO:0000313" key="2">
    <source>
        <dbReference type="EMBL" id="AML52297.1"/>
    </source>
</evidence>
<gene>
    <name evidence="2" type="ORF">RC74_14360</name>
</gene>
<evidence type="ECO:0000313" key="3">
    <source>
        <dbReference type="Proteomes" id="UP000070371"/>
    </source>
</evidence>
<dbReference type="SMART" id="SM00953">
    <property type="entry name" value="RES"/>
    <property type="match status" value="1"/>
</dbReference>
<dbReference type="InterPro" id="IPR014914">
    <property type="entry name" value="RES_dom"/>
</dbReference>
<organism evidence="2 3">
    <name type="scientific">Falsihalocynthiibacter arcticus</name>
    <dbReference type="NCBI Taxonomy" id="1579316"/>
    <lineage>
        <taxon>Bacteria</taxon>
        <taxon>Pseudomonadati</taxon>
        <taxon>Pseudomonadota</taxon>
        <taxon>Alphaproteobacteria</taxon>
        <taxon>Rhodobacterales</taxon>
        <taxon>Roseobacteraceae</taxon>
        <taxon>Falsihalocynthiibacter</taxon>
    </lineage>
</organism>
<evidence type="ECO:0000259" key="1">
    <source>
        <dbReference type="SMART" id="SM00953"/>
    </source>
</evidence>
<dbReference type="Pfam" id="PF08808">
    <property type="entry name" value="RES"/>
    <property type="match status" value="1"/>
</dbReference>
<reference evidence="2 3" key="1">
    <citation type="submission" date="2016-02" db="EMBL/GenBank/DDBJ databases">
        <title>Complete genome sequence of Halocynthiibacter arcticus PAMC 20958t from arctic marine sediment.</title>
        <authorList>
            <person name="Lee Y.M."/>
            <person name="Baek K."/>
            <person name="Lee H.K."/>
            <person name="Shin S.C."/>
        </authorList>
    </citation>
    <scope>NUCLEOTIDE SEQUENCE [LARGE SCALE GENOMIC DNA]</scope>
    <source>
        <strain evidence="2">PAMC 20958</strain>
    </source>
</reference>
<proteinExistence type="predicted"/>
<name>A0A126V2A8_9RHOB</name>
<dbReference type="OrthoDB" id="7300555at2"/>
<dbReference type="RefSeq" id="WP_039001247.1">
    <property type="nucleotide sequence ID" value="NZ_CP014327.1"/>
</dbReference>
<feature type="domain" description="RES" evidence="1">
    <location>
        <begin position="72"/>
        <end position="209"/>
    </location>
</feature>
<accession>A0A126V2A8</accession>
<sequence length="264" mass="29472">MSSPIWTPAALQSEVQPIDSTAWRLVEAQHVVSTLSLVDSLEEQAMLEDILETTKPPLPKDCQGLDYLLATPFRYRPYPHGSRFRRAGLTKGVWYGSEAPETALAEMVFYRFLFYAESPKTPFPGNPADYTAFSAALSSERALDLTTGGLKADAADWQHHTDYTSCQNIADTAREIDVGILRFASVRDPSKGANFAVLDCRAFRNSAPLDRQTWRIRISRTGAQAVRDYPRLGLEFSPTAFNDDPRVAEMVWERYAISNITGAN</sequence>
<protein>
    <recommendedName>
        <fullName evidence="1">RES domain-containing protein</fullName>
    </recommendedName>
</protein>
<keyword evidence="3" id="KW-1185">Reference proteome</keyword>
<dbReference type="EMBL" id="CP014327">
    <property type="protein sequence ID" value="AML52297.1"/>
    <property type="molecule type" value="Genomic_DNA"/>
</dbReference>
<dbReference type="Proteomes" id="UP000070371">
    <property type="component" value="Chromosome"/>
</dbReference>
<dbReference type="KEGG" id="hat:RC74_14360"/>